<evidence type="ECO:0000259" key="7">
    <source>
        <dbReference type="Pfam" id="PF02687"/>
    </source>
</evidence>
<keyword evidence="5 6" id="KW-0472">Membrane</keyword>
<evidence type="ECO:0000313" key="8">
    <source>
        <dbReference type="EMBL" id="AEH62787.1"/>
    </source>
</evidence>
<accession>A0A0H3FYF0</accession>
<evidence type="ECO:0000256" key="5">
    <source>
        <dbReference type="ARBA" id="ARBA00023136"/>
    </source>
</evidence>
<dbReference type="PANTHER" id="PTHR47755">
    <property type="entry name" value="CELL DIVISION PROTEIN FTSX"/>
    <property type="match status" value="1"/>
</dbReference>
<comment type="subcellular location">
    <subcellularLocation>
        <location evidence="1">Cell membrane</location>
        <topology evidence="1">Multi-pass membrane protein</topology>
    </subcellularLocation>
</comment>
<feature type="transmembrane region" description="Helical" evidence="6">
    <location>
        <begin position="222"/>
        <end position="239"/>
    </location>
</feature>
<dbReference type="KEGG" id="zmm:Zmob_0952"/>
<feature type="transmembrane region" description="Helical" evidence="6">
    <location>
        <begin position="259"/>
        <end position="285"/>
    </location>
</feature>
<keyword evidence="8" id="KW-0131">Cell cycle</keyword>
<evidence type="ECO:0000313" key="9">
    <source>
        <dbReference type="Proteomes" id="UP000001494"/>
    </source>
</evidence>
<feature type="transmembrane region" description="Helical" evidence="6">
    <location>
        <begin position="21"/>
        <end position="43"/>
    </location>
</feature>
<dbReference type="InterPro" id="IPR003838">
    <property type="entry name" value="ABC3_permease_C"/>
</dbReference>
<dbReference type="AlphaFoldDB" id="A0A0H3FYF0"/>
<keyword evidence="4 6" id="KW-1133">Transmembrane helix</keyword>
<reference evidence="8 9" key="1">
    <citation type="journal article" date="2011" name="J. Bacteriol.">
        <title>Genome sequence of the ethanol-producing Zymomonas mobilis subsp. mobilis lectotype strain ATCC 10988.</title>
        <authorList>
            <person name="Pappas K.M."/>
            <person name="Kouvelis V.N."/>
            <person name="Saunders E."/>
            <person name="Brettin T.S."/>
            <person name="Bruce D."/>
            <person name="Detter C."/>
            <person name="Balakireva M."/>
            <person name="Han C.S."/>
            <person name="Savvakis G."/>
            <person name="Kyrpides N.C."/>
            <person name="Typas M.A."/>
        </authorList>
    </citation>
    <scope>NUCLEOTIDE SEQUENCE [LARGE SCALE GENOMIC DNA]</scope>
    <source>
        <strain evidence="9">ATCC 10988 / DSM 424 / CCUG 17860 / LMG 404 / NCIMB 8938 / NRRL B-806 / ZM1</strain>
    </source>
</reference>
<keyword evidence="2" id="KW-1003">Cell membrane</keyword>
<dbReference type="OrthoDB" id="8478373at2"/>
<dbReference type="EMBL" id="CP002850">
    <property type="protein sequence ID" value="AEH62787.1"/>
    <property type="molecule type" value="Genomic_DNA"/>
</dbReference>
<dbReference type="HOGENOM" id="CLU_067538_0_0_5"/>
<evidence type="ECO:0000256" key="4">
    <source>
        <dbReference type="ARBA" id="ARBA00022989"/>
    </source>
</evidence>
<proteinExistence type="predicted"/>
<evidence type="ECO:0000256" key="6">
    <source>
        <dbReference type="SAM" id="Phobius"/>
    </source>
</evidence>
<dbReference type="GO" id="GO:0032153">
    <property type="term" value="C:cell division site"/>
    <property type="evidence" value="ECO:0007669"/>
    <property type="project" value="TreeGrafter"/>
</dbReference>
<keyword evidence="8" id="KW-0132">Cell division</keyword>
<dbReference type="GO" id="GO:0051301">
    <property type="term" value="P:cell division"/>
    <property type="evidence" value="ECO:0007669"/>
    <property type="project" value="UniProtKB-KW"/>
</dbReference>
<protein>
    <submittedName>
        <fullName evidence="8">Cell division protein-like protein</fullName>
    </submittedName>
</protein>
<name>A0A0H3FYF0_ZYMMA</name>
<dbReference type="eggNOG" id="COG2177">
    <property type="taxonomic scope" value="Bacteria"/>
</dbReference>
<evidence type="ECO:0000256" key="2">
    <source>
        <dbReference type="ARBA" id="ARBA00022475"/>
    </source>
</evidence>
<keyword evidence="3 6" id="KW-0812">Transmembrane</keyword>
<dbReference type="PANTHER" id="PTHR47755:SF1">
    <property type="entry name" value="CELL DIVISION PROTEIN FTSX"/>
    <property type="match status" value="1"/>
</dbReference>
<gene>
    <name evidence="8" type="ordered locus">Zmob_0952</name>
</gene>
<evidence type="ECO:0000256" key="3">
    <source>
        <dbReference type="ARBA" id="ARBA00022692"/>
    </source>
</evidence>
<dbReference type="Proteomes" id="UP000001494">
    <property type="component" value="Chromosome"/>
</dbReference>
<dbReference type="InterPro" id="IPR004513">
    <property type="entry name" value="FtsX"/>
</dbReference>
<feature type="domain" description="ABC3 transporter permease C-terminal" evidence="7">
    <location>
        <begin position="169"/>
        <end position="278"/>
    </location>
</feature>
<feature type="transmembrane region" description="Helical" evidence="6">
    <location>
        <begin position="166"/>
        <end position="186"/>
    </location>
</feature>
<dbReference type="GO" id="GO:0005886">
    <property type="term" value="C:plasma membrane"/>
    <property type="evidence" value="ECO:0007669"/>
    <property type="project" value="UniProtKB-SubCell"/>
</dbReference>
<organism evidence="8 9">
    <name type="scientific">Zymomonas mobilis subsp. mobilis (strain ATCC 10988 / DSM 424 / LMG 404 / NCIMB 8938 / NRRL B-806 / ZM1)</name>
    <dbReference type="NCBI Taxonomy" id="555217"/>
    <lineage>
        <taxon>Bacteria</taxon>
        <taxon>Pseudomonadati</taxon>
        <taxon>Pseudomonadota</taxon>
        <taxon>Alphaproteobacteria</taxon>
        <taxon>Sphingomonadales</taxon>
        <taxon>Zymomonadaceae</taxon>
        <taxon>Zymomonas</taxon>
    </lineage>
</organism>
<dbReference type="RefSeq" id="WP_014500798.1">
    <property type="nucleotide sequence ID" value="NC_017262.1"/>
</dbReference>
<evidence type="ECO:0000256" key="1">
    <source>
        <dbReference type="ARBA" id="ARBA00004651"/>
    </source>
</evidence>
<dbReference type="Pfam" id="PF02687">
    <property type="entry name" value="FtsX"/>
    <property type="match status" value="1"/>
</dbReference>
<sequence>MKKLIFFQDQHLLGKAPLSRTLSWLVALMMALLTLALLFVLSIHQRAISLHDQLADRLTVQIVEADPSNRDRQKEAALHLLQSLSSVKSVHALSQQELEKLVEPWLGDHAASEITLPALIDFTILPHGDKQAIAAEIHHAAPSASLDDHGSSGATLLSFLSLLSSLLWSVILSLIFATIAIIALAVRSAVNGCHDKIILLSLLGAEQNRIAGLFCYKTGFDVFKGSVIGCAISVLIAVLSRRLLASLPTPIFHSDSINFLPLLFIAFLPIITVIIGVITAHIIVLRMVEKR</sequence>